<feature type="compositionally biased region" description="Polar residues" evidence="1">
    <location>
        <begin position="553"/>
        <end position="574"/>
    </location>
</feature>
<evidence type="ECO:0000313" key="3">
    <source>
        <dbReference type="Proteomes" id="UP000678499"/>
    </source>
</evidence>
<gene>
    <name evidence="2" type="ORF">NMOB1V02_LOCUS9764</name>
</gene>
<feature type="region of interest" description="Disordered" evidence="1">
    <location>
        <begin position="805"/>
        <end position="864"/>
    </location>
</feature>
<feature type="region of interest" description="Disordered" evidence="1">
    <location>
        <begin position="538"/>
        <end position="667"/>
    </location>
</feature>
<feature type="compositionally biased region" description="Basic and acidic residues" evidence="1">
    <location>
        <begin position="184"/>
        <end position="211"/>
    </location>
</feature>
<feature type="region of interest" description="Disordered" evidence="1">
    <location>
        <begin position="75"/>
        <end position="96"/>
    </location>
</feature>
<feature type="compositionally biased region" description="Basic and acidic residues" evidence="1">
    <location>
        <begin position="84"/>
        <end position="93"/>
    </location>
</feature>
<evidence type="ECO:0000313" key="2">
    <source>
        <dbReference type="EMBL" id="CAD7282133.1"/>
    </source>
</evidence>
<evidence type="ECO:0000256" key="1">
    <source>
        <dbReference type="SAM" id="MobiDB-lite"/>
    </source>
</evidence>
<feature type="region of interest" description="Disordered" evidence="1">
    <location>
        <begin position="1"/>
        <end position="22"/>
    </location>
</feature>
<feature type="compositionally biased region" description="Polar residues" evidence="1">
    <location>
        <begin position="309"/>
        <end position="355"/>
    </location>
</feature>
<reference evidence="2" key="1">
    <citation type="submission" date="2020-11" db="EMBL/GenBank/DDBJ databases">
        <authorList>
            <person name="Tran Van P."/>
        </authorList>
    </citation>
    <scope>NUCLEOTIDE SEQUENCE</scope>
</reference>
<feature type="region of interest" description="Disordered" evidence="1">
    <location>
        <begin position="420"/>
        <end position="452"/>
    </location>
</feature>
<dbReference type="EMBL" id="CAJPEX010003516">
    <property type="protein sequence ID" value="CAG0922285.1"/>
    <property type="molecule type" value="Genomic_DNA"/>
</dbReference>
<accession>A0A7R9BV27</accession>
<dbReference type="AlphaFoldDB" id="A0A7R9BV27"/>
<feature type="region of interest" description="Disordered" evidence="1">
    <location>
        <begin position="109"/>
        <end position="139"/>
    </location>
</feature>
<feature type="compositionally biased region" description="Basic and acidic residues" evidence="1">
    <location>
        <begin position="582"/>
        <end position="596"/>
    </location>
</feature>
<dbReference type="Proteomes" id="UP000678499">
    <property type="component" value="Unassembled WGS sequence"/>
</dbReference>
<sequence>MNAERGRIISSSGSSALHVPKGGFRGSKVVDAHHELDLWNLRHSNPKAVPKVLRSRRDRDEELQRQIRRYTRVLSRTRSKSRRNRQESCEHCSHHSCNCPQCPVKITKSAENRSRSSKRKLSKPRRDNRPSVAESSSSSSIAVKCDEVREYLDELSFQKHVGKEEIVEQKLLRSQGGKNENNCEMEKREDSPKRCGKKPEREKQVNQEKNQDSLLSKISKQSRIANALISFPAAANAFVKATQQRTAPIQPASSSTMEGIDGLKTAVILHKLNGDRRGLEQKAEAEVIAKLQGISLEHHSLPRVRTGRESNQQQHNSTRKQNNNNPTSGLPQQQARPSTSASRRQQGSATTQQQKVLKYKSIPTNFHTTHQNPKSVDFRGHVPGYQNMNPSTLAEHKAANTVTLHQLPVAATEDFIATSAGPSSRVKSKDGAGLQPAGSHMLKPKASEMPSPFYKKRAAGPIDSRNFFPDTDEIAEEIRSYGPIGVKRDGKGHREFYIHNQEPPAETKNPLAHLATDDDTGALCYQDGGAPVGGAHAMIRQQRRRRHDKSESHTATGSRQHSGSHTGAALSNCQHELDENDGDRHSYPDEQFKEALDLPPMNPGSSSSSYSIEGAEATRFDEDNWEEDTRRHRSRDEGGAEFSKDPVRFSSGGPKTATKSVGRNAETRQILADSCTVVDDVEPVPRSSTPRSTTVRFSFATDDDVKKLLRELRDEPETDNPADLARGDGSVAEMLELQEGSPGNRKLSHLLRNEHEKLRMKLRYRRLAREKMKEKQAEASTEFSSTSVELHQVTSEDIAIELGKFSAENVPENDLNENDAGEEESNDFGGSVDLESPADPLDDVRSSRAAAGTSSQSKSNVDRKTIKDCCTPRFSQIQKPKKQMSEAVQKDVERVPVQTRGFDPCGERIETPKNAFEPAEPGLEDKIPSLPLFLVDQIATRVCQTVNERLDSLEKRMNCFDPPKQTVLEKPKKQRPCKSTKEEFIPISCPLKIPKASKKYRKICDDM</sequence>
<dbReference type="EMBL" id="OA885553">
    <property type="protein sequence ID" value="CAD7282133.1"/>
    <property type="molecule type" value="Genomic_DNA"/>
</dbReference>
<name>A0A7R9BV27_9CRUS</name>
<feature type="region of interest" description="Disordered" evidence="1">
    <location>
        <begin position="298"/>
        <end position="358"/>
    </location>
</feature>
<feature type="compositionally biased region" description="Basic and acidic residues" evidence="1">
    <location>
        <begin position="616"/>
        <end position="647"/>
    </location>
</feature>
<organism evidence="2">
    <name type="scientific">Notodromas monacha</name>
    <dbReference type="NCBI Taxonomy" id="399045"/>
    <lineage>
        <taxon>Eukaryota</taxon>
        <taxon>Metazoa</taxon>
        <taxon>Ecdysozoa</taxon>
        <taxon>Arthropoda</taxon>
        <taxon>Crustacea</taxon>
        <taxon>Oligostraca</taxon>
        <taxon>Ostracoda</taxon>
        <taxon>Podocopa</taxon>
        <taxon>Podocopida</taxon>
        <taxon>Cypridocopina</taxon>
        <taxon>Cypridoidea</taxon>
        <taxon>Cyprididae</taxon>
        <taxon>Notodromas</taxon>
    </lineage>
</organism>
<protein>
    <submittedName>
        <fullName evidence="2">Uncharacterized protein</fullName>
    </submittedName>
</protein>
<feature type="region of interest" description="Disordered" evidence="1">
    <location>
        <begin position="177"/>
        <end position="212"/>
    </location>
</feature>
<keyword evidence="3" id="KW-1185">Reference proteome</keyword>
<proteinExistence type="predicted"/>
<feature type="compositionally biased region" description="Acidic residues" evidence="1">
    <location>
        <begin position="814"/>
        <end position="826"/>
    </location>
</feature>
<feature type="region of interest" description="Disordered" evidence="1">
    <location>
        <begin position="900"/>
        <end position="922"/>
    </location>
</feature>